<dbReference type="Pfam" id="PF13456">
    <property type="entry name" value="RVT_3"/>
    <property type="match status" value="1"/>
</dbReference>
<evidence type="ECO:0000259" key="1">
    <source>
        <dbReference type="Pfam" id="PF13456"/>
    </source>
</evidence>
<proteinExistence type="predicted"/>
<dbReference type="GO" id="GO:0004523">
    <property type="term" value="F:RNA-DNA hybrid ribonuclease activity"/>
    <property type="evidence" value="ECO:0007669"/>
    <property type="project" value="InterPro"/>
</dbReference>
<dbReference type="AlphaFoldDB" id="A0A803QC20"/>
<evidence type="ECO:0000313" key="2">
    <source>
        <dbReference type="EnsemblPlants" id="cds.evm.model.08.687"/>
    </source>
</evidence>
<accession>A0A803QC20</accession>
<dbReference type="Proteomes" id="UP000596661">
    <property type="component" value="Chromosome 8"/>
</dbReference>
<organism evidence="2 3">
    <name type="scientific">Cannabis sativa</name>
    <name type="common">Hemp</name>
    <name type="synonym">Marijuana</name>
    <dbReference type="NCBI Taxonomy" id="3483"/>
    <lineage>
        <taxon>Eukaryota</taxon>
        <taxon>Viridiplantae</taxon>
        <taxon>Streptophyta</taxon>
        <taxon>Embryophyta</taxon>
        <taxon>Tracheophyta</taxon>
        <taxon>Spermatophyta</taxon>
        <taxon>Magnoliopsida</taxon>
        <taxon>eudicotyledons</taxon>
        <taxon>Gunneridae</taxon>
        <taxon>Pentapetalae</taxon>
        <taxon>rosids</taxon>
        <taxon>fabids</taxon>
        <taxon>Rosales</taxon>
        <taxon>Cannabaceae</taxon>
        <taxon>Cannabis</taxon>
    </lineage>
</organism>
<dbReference type="GO" id="GO:0003676">
    <property type="term" value="F:nucleic acid binding"/>
    <property type="evidence" value="ECO:0007669"/>
    <property type="project" value="InterPro"/>
</dbReference>
<dbReference type="Gene3D" id="3.30.420.10">
    <property type="entry name" value="Ribonuclease H-like superfamily/Ribonuclease H"/>
    <property type="match status" value="1"/>
</dbReference>
<sequence>MWKAVLDARLVLQKGLCRRIGNGVSTSIWFDPWVPSSNRTPIPLKDVSYGVAWANQFLLPDKRWNVSMEPHETSLHLFWNCAFAKAIWFTVGWGIRTDLVQVTNWQLWTEWFLPDCNRPPNVTFYKFMTTTLCIVEEIWKERNKRVHGEIESDIIKVITLIRHKNEDHMLVSTKNLTDVLTWSPPPASWLCCNSNVAISSTGCMLAAVFRDEFSNIVSITTSRALFTEPLLAEAHAVCLVAEYAANMGLNRVLFQSDNLGVVKEFRNSESPIADFRLQVAKSRFQKSCTNLLEWDINHISRKCNFLVHNIAKWAVFKNVEGSLKPSELDGSVMDDLVEWDPGSRSNGSGAMV</sequence>
<dbReference type="PANTHER" id="PTHR47074:SF11">
    <property type="entry name" value="REVERSE TRANSCRIPTASE-LIKE PROTEIN"/>
    <property type="match status" value="1"/>
</dbReference>
<dbReference type="EnsemblPlants" id="evm.model.08.687">
    <property type="protein sequence ID" value="cds.evm.model.08.687"/>
    <property type="gene ID" value="evm.TU.08.687"/>
</dbReference>
<evidence type="ECO:0000313" key="3">
    <source>
        <dbReference type="Proteomes" id="UP000596661"/>
    </source>
</evidence>
<dbReference type="EMBL" id="UZAU01000690">
    <property type="status" value="NOT_ANNOTATED_CDS"/>
    <property type="molecule type" value="Genomic_DNA"/>
</dbReference>
<dbReference type="PANTHER" id="PTHR47074">
    <property type="entry name" value="BNAC02G40300D PROTEIN"/>
    <property type="match status" value="1"/>
</dbReference>
<dbReference type="InterPro" id="IPR052929">
    <property type="entry name" value="RNase_H-like_EbsB-rel"/>
</dbReference>
<dbReference type="InterPro" id="IPR036397">
    <property type="entry name" value="RNaseH_sf"/>
</dbReference>
<reference evidence="2" key="1">
    <citation type="submission" date="2018-11" db="EMBL/GenBank/DDBJ databases">
        <authorList>
            <person name="Grassa J C."/>
        </authorList>
    </citation>
    <scope>NUCLEOTIDE SEQUENCE [LARGE SCALE GENOMIC DNA]</scope>
</reference>
<dbReference type="Gramene" id="evm.model.08.687">
    <property type="protein sequence ID" value="cds.evm.model.08.687"/>
    <property type="gene ID" value="evm.TU.08.687"/>
</dbReference>
<dbReference type="InterPro" id="IPR044730">
    <property type="entry name" value="RNase_H-like_dom_plant"/>
</dbReference>
<feature type="domain" description="RNase H type-1" evidence="1">
    <location>
        <begin position="204"/>
        <end position="314"/>
    </location>
</feature>
<dbReference type="CDD" id="cd06222">
    <property type="entry name" value="RNase_H_like"/>
    <property type="match status" value="1"/>
</dbReference>
<name>A0A803QC20_CANSA</name>
<protein>
    <recommendedName>
        <fullName evidence="1">RNase H type-1 domain-containing protein</fullName>
    </recommendedName>
</protein>
<dbReference type="InterPro" id="IPR002156">
    <property type="entry name" value="RNaseH_domain"/>
</dbReference>
<reference evidence="2" key="2">
    <citation type="submission" date="2021-03" db="UniProtKB">
        <authorList>
            <consortium name="EnsemblPlants"/>
        </authorList>
    </citation>
    <scope>IDENTIFICATION</scope>
</reference>
<keyword evidence="3" id="KW-1185">Reference proteome</keyword>